<evidence type="ECO:0000313" key="1">
    <source>
        <dbReference type="EMBL" id="GBF32144.1"/>
    </source>
</evidence>
<dbReference type="Proteomes" id="UP000239549">
    <property type="component" value="Unassembled WGS sequence"/>
</dbReference>
<organism evidence="1 2">
    <name type="scientific">Desulfocucumis palustris</name>
    <dbReference type="NCBI Taxonomy" id="1898651"/>
    <lineage>
        <taxon>Bacteria</taxon>
        <taxon>Bacillati</taxon>
        <taxon>Bacillota</taxon>
        <taxon>Clostridia</taxon>
        <taxon>Eubacteriales</taxon>
        <taxon>Desulfocucumaceae</taxon>
        <taxon>Desulfocucumis</taxon>
    </lineage>
</organism>
<name>A0A2L2X896_9FIRM</name>
<comment type="caution">
    <text evidence="1">The sequence shown here is derived from an EMBL/GenBank/DDBJ whole genome shotgun (WGS) entry which is preliminary data.</text>
</comment>
<dbReference type="AlphaFoldDB" id="A0A2L2X896"/>
<evidence type="ECO:0000313" key="2">
    <source>
        <dbReference type="Proteomes" id="UP000239549"/>
    </source>
</evidence>
<dbReference type="EMBL" id="BFAV01000018">
    <property type="protein sequence ID" value="GBF32144.1"/>
    <property type="molecule type" value="Genomic_DNA"/>
</dbReference>
<reference evidence="2" key="1">
    <citation type="submission" date="2018-02" db="EMBL/GenBank/DDBJ databases">
        <title>Genome sequence of Desulfocucumis palustris strain NAW-5.</title>
        <authorList>
            <person name="Watanabe M."/>
            <person name="Kojima H."/>
            <person name="Fukui M."/>
        </authorList>
    </citation>
    <scope>NUCLEOTIDE SEQUENCE [LARGE SCALE GENOMIC DNA]</scope>
    <source>
        <strain evidence="2">NAW-5</strain>
    </source>
</reference>
<protein>
    <submittedName>
        <fullName evidence="1">Uncharacterized protein</fullName>
    </submittedName>
</protein>
<gene>
    <name evidence="1" type="ORF">DCCM_0335</name>
</gene>
<keyword evidence="2" id="KW-1185">Reference proteome</keyword>
<proteinExistence type="predicted"/>
<sequence>MEYCGVLPRGENIRFCAGPLTGTNKVIFINHSLQWLFLFKCWKEN</sequence>
<accession>A0A2L2X896</accession>